<evidence type="ECO:0000259" key="2">
    <source>
        <dbReference type="Pfam" id="PF25534"/>
    </source>
</evidence>
<sequence>MHPPQHEITELTFRGFSTQIRIGDRRLPVYKPEYDEETKTASAWIASEPGEEYFVCWRKNAVTEYYAAGEVYIDGPRQRSNTLARPFNTVWRISKGERTAPEKERPFIFSKLTTTGDDDTAVDKNVPIDPGTITVKIFREIIASGPEEWDGVPCDPFSTQIHEKSKKAGGHITKMGDERKASPMSLRYTKPFTPEDSDPYVVFILRYRPEAILRAGGFMPQPEHQSQSEPNDDADEGADEVAQAEAEIAALEAARQTRVAALAKRKGVKLEDVEADLARKRRKVKQEETINVDLYFAPAEVIDLTDL</sequence>
<dbReference type="AlphaFoldDB" id="A0A0C3PSB6"/>
<reference evidence="4" key="2">
    <citation type="submission" date="2015-01" db="EMBL/GenBank/DDBJ databases">
        <title>Evolutionary Origins and Diversification of the Mycorrhizal Mutualists.</title>
        <authorList>
            <consortium name="DOE Joint Genome Institute"/>
            <consortium name="Mycorrhizal Genomics Consortium"/>
            <person name="Kohler A."/>
            <person name="Kuo A."/>
            <person name="Nagy L.G."/>
            <person name="Floudas D."/>
            <person name="Copeland A."/>
            <person name="Barry K.W."/>
            <person name="Cichocki N."/>
            <person name="Veneault-Fourrey C."/>
            <person name="LaButti K."/>
            <person name="Lindquist E.A."/>
            <person name="Lipzen A."/>
            <person name="Lundell T."/>
            <person name="Morin E."/>
            <person name="Murat C."/>
            <person name="Riley R."/>
            <person name="Ohm R."/>
            <person name="Sun H."/>
            <person name="Tunlid A."/>
            <person name="Henrissat B."/>
            <person name="Grigoriev I.V."/>
            <person name="Hibbett D.S."/>
            <person name="Martin F."/>
        </authorList>
    </citation>
    <scope>NUCLEOTIDE SEQUENCE [LARGE SCALE GENOMIC DNA]</scope>
    <source>
        <strain evidence="4">MUT 4182</strain>
    </source>
</reference>
<dbReference type="InterPro" id="IPR057678">
    <property type="entry name" value="DUF7918"/>
</dbReference>
<dbReference type="Pfam" id="PF25534">
    <property type="entry name" value="DUF7918"/>
    <property type="match status" value="1"/>
</dbReference>
<dbReference type="HOGENOM" id="CLU_060356_3_1_1"/>
<protein>
    <recommendedName>
        <fullName evidence="2">DUF7918 domain-containing protein</fullName>
    </recommendedName>
</protein>
<dbReference type="Proteomes" id="UP000054248">
    <property type="component" value="Unassembled WGS sequence"/>
</dbReference>
<gene>
    <name evidence="3" type="ORF">M407DRAFT_32724</name>
</gene>
<dbReference type="STRING" id="1051891.A0A0C3PSB6"/>
<evidence type="ECO:0000313" key="4">
    <source>
        <dbReference type="Proteomes" id="UP000054248"/>
    </source>
</evidence>
<feature type="domain" description="DUF7918" evidence="2">
    <location>
        <begin position="16"/>
        <end position="221"/>
    </location>
</feature>
<organism evidence="3 4">
    <name type="scientific">Tulasnella calospora MUT 4182</name>
    <dbReference type="NCBI Taxonomy" id="1051891"/>
    <lineage>
        <taxon>Eukaryota</taxon>
        <taxon>Fungi</taxon>
        <taxon>Dikarya</taxon>
        <taxon>Basidiomycota</taxon>
        <taxon>Agaricomycotina</taxon>
        <taxon>Agaricomycetes</taxon>
        <taxon>Cantharellales</taxon>
        <taxon>Tulasnellaceae</taxon>
        <taxon>Tulasnella</taxon>
    </lineage>
</organism>
<accession>A0A0C3PSB6</accession>
<dbReference type="EMBL" id="KN823364">
    <property type="protein sequence ID" value="KIO17595.1"/>
    <property type="molecule type" value="Genomic_DNA"/>
</dbReference>
<feature type="compositionally biased region" description="Acidic residues" evidence="1">
    <location>
        <begin position="230"/>
        <end position="239"/>
    </location>
</feature>
<dbReference type="PANTHER" id="PTHR36223">
    <property type="entry name" value="BETA-LACTAMASE-TYPE TRANSPEPTIDASE FOLD DOMAIN CONTAINING PROTEIN"/>
    <property type="match status" value="1"/>
</dbReference>
<name>A0A0C3PSB6_9AGAM</name>
<evidence type="ECO:0000256" key="1">
    <source>
        <dbReference type="SAM" id="MobiDB-lite"/>
    </source>
</evidence>
<reference evidence="3 4" key="1">
    <citation type="submission" date="2014-04" db="EMBL/GenBank/DDBJ databases">
        <authorList>
            <consortium name="DOE Joint Genome Institute"/>
            <person name="Kuo A."/>
            <person name="Girlanda M."/>
            <person name="Perotto S."/>
            <person name="Kohler A."/>
            <person name="Nagy L.G."/>
            <person name="Floudas D."/>
            <person name="Copeland A."/>
            <person name="Barry K.W."/>
            <person name="Cichocki N."/>
            <person name="Veneault-Fourrey C."/>
            <person name="LaButti K."/>
            <person name="Lindquist E.A."/>
            <person name="Lipzen A."/>
            <person name="Lundell T."/>
            <person name="Morin E."/>
            <person name="Murat C."/>
            <person name="Sun H."/>
            <person name="Tunlid A."/>
            <person name="Henrissat B."/>
            <person name="Grigoriev I.V."/>
            <person name="Hibbett D.S."/>
            <person name="Martin F."/>
            <person name="Nordberg H.P."/>
            <person name="Cantor M.N."/>
            <person name="Hua S.X."/>
        </authorList>
    </citation>
    <scope>NUCLEOTIDE SEQUENCE [LARGE SCALE GENOMIC DNA]</scope>
    <source>
        <strain evidence="3 4">MUT 4182</strain>
    </source>
</reference>
<dbReference type="OrthoDB" id="3364132at2759"/>
<keyword evidence="4" id="KW-1185">Reference proteome</keyword>
<evidence type="ECO:0000313" key="3">
    <source>
        <dbReference type="EMBL" id="KIO17595.1"/>
    </source>
</evidence>
<proteinExistence type="predicted"/>
<feature type="region of interest" description="Disordered" evidence="1">
    <location>
        <begin position="218"/>
        <end position="242"/>
    </location>
</feature>
<dbReference type="PANTHER" id="PTHR36223:SF1">
    <property type="entry name" value="TRANSCRIPTION ELONGATION FACTOR EAF N-TERMINAL DOMAIN-CONTAINING PROTEIN"/>
    <property type="match status" value="1"/>
</dbReference>